<dbReference type="InterPro" id="IPR028992">
    <property type="entry name" value="Hedgehog/Intein_dom"/>
</dbReference>
<sequence length="387" mass="41995">MPTFTLQIRTPAAGYDVVDNDQGKLSTYSDAIIVNTDSNVFSSAAYRSALDVYREQTAGTNPSYDQYLTYLIDLLPQFGVNTTAEDFTQQHGPTFPAGSFVFFGHTWSSSPGGKDFDVMEVLLLDPEKLTSQINYVAPVYGFIGDIPDAGEPFQVMHNTHQAGYLPDKPPISFDISRYMLAPCFTAGTFIETDRGDIAIEALRIGDLVKTIDNGLQPIRWIGSSRICSNALSSNTKLRPIQISADALGAGVPAHDLVVSPQHRVLIRSKISDRMFGAAEVLVPAVKLTALPGIFTDNSCDPVEYFHILFDQHEMVRSNGAITETLHTGPIALRSLSSAARAEIFAIFPELAALGVPRPLARSTPAGKDAAALIARHLKNQKPVQIGL</sequence>
<gene>
    <name evidence="2" type="ordered locus">KVU_1541</name>
</gene>
<dbReference type="Gene3D" id="2.170.16.10">
    <property type="entry name" value="Hedgehog/Intein (Hint) domain"/>
    <property type="match status" value="1"/>
</dbReference>
<dbReference type="AlphaFoldDB" id="F9Y9P2"/>
<protein>
    <submittedName>
        <fullName evidence="2">Type I secretion target repeat protein</fullName>
    </submittedName>
</protein>
<dbReference type="Pfam" id="PF13403">
    <property type="entry name" value="Hint_2"/>
    <property type="match status" value="1"/>
</dbReference>
<evidence type="ECO:0000313" key="2">
    <source>
        <dbReference type="EMBL" id="AEM41380.1"/>
    </source>
</evidence>
<dbReference type="eggNOG" id="COG2931">
    <property type="taxonomic scope" value="Bacteria"/>
</dbReference>
<dbReference type="SUPFAM" id="SSF51294">
    <property type="entry name" value="Hedgehog/intein (Hint) domain"/>
    <property type="match status" value="1"/>
</dbReference>
<dbReference type="OrthoDB" id="6305173at2"/>
<dbReference type="KEGG" id="kvl:KVU_1541"/>
<name>F9Y9P2_KETVW</name>
<reference evidence="2 3" key="1">
    <citation type="journal article" date="2011" name="J. Bacteriol.">
        <title>Complete genome sequence of the industrial strain Ketogulonicigenium vulgare WSH-001.</title>
        <authorList>
            <person name="Liu L."/>
            <person name="Li Y."/>
            <person name="Zhang J."/>
            <person name="Zhou Z."/>
            <person name="Liu J."/>
            <person name="Li X."/>
            <person name="Zhou J."/>
            <person name="Du G."/>
            <person name="Wang L."/>
            <person name="Chen J."/>
        </authorList>
    </citation>
    <scope>NUCLEOTIDE SEQUENCE [LARGE SCALE GENOMIC DNA]</scope>
    <source>
        <strain evidence="2 3">WSH-001</strain>
    </source>
</reference>
<evidence type="ECO:0000259" key="1">
    <source>
        <dbReference type="Pfam" id="PF13403"/>
    </source>
</evidence>
<dbReference type="RefSeq" id="WP_013382983.1">
    <property type="nucleotide sequence ID" value="NC_017384.1"/>
</dbReference>
<keyword evidence="3" id="KW-1185">Reference proteome</keyword>
<proteinExistence type="predicted"/>
<dbReference type="Proteomes" id="UP000000692">
    <property type="component" value="Chromosome"/>
</dbReference>
<feature type="domain" description="Hedgehog/Intein (Hint)" evidence="1">
    <location>
        <begin position="182"/>
        <end position="328"/>
    </location>
</feature>
<dbReference type="EMBL" id="CP002018">
    <property type="protein sequence ID" value="AEM41380.1"/>
    <property type="molecule type" value="Genomic_DNA"/>
</dbReference>
<organism evidence="2 3">
    <name type="scientific">Ketogulonicigenium vulgare (strain WSH-001)</name>
    <dbReference type="NCBI Taxonomy" id="759362"/>
    <lineage>
        <taxon>Bacteria</taxon>
        <taxon>Pseudomonadati</taxon>
        <taxon>Pseudomonadota</taxon>
        <taxon>Alphaproteobacteria</taxon>
        <taxon>Rhodobacterales</taxon>
        <taxon>Roseobacteraceae</taxon>
        <taxon>Ketogulonicigenium</taxon>
    </lineage>
</organism>
<evidence type="ECO:0000313" key="3">
    <source>
        <dbReference type="Proteomes" id="UP000000692"/>
    </source>
</evidence>
<accession>F9Y9P2</accession>
<dbReference type="HOGENOM" id="CLU_052810_1_0_5"/>
<dbReference type="InterPro" id="IPR036844">
    <property type="entry name" value="Hint_dom_sf"/>
</dbReference>